<gene>
    <name evidence="1" type="ORF">OS493_000405</name>
</gene>
<dbReference type="AlphaFoldDB" id="A0A9X0DBM0"/>
<dbReference type="OrthoDB" id="5988968at2759"/>
<accession>A0A9X0DBM0</accession>
<dbReference type="Proteomes" id="UP001163046">
    <property type="component" value="Unassembled WGS sequence"/>
</dbReference>
<name>A0A9X0DBM0_9CNID</name>
<keyword evidence="2" id="KW-1185">Reference proteome</keyword>
<dbReference type="GO" id="GO:0003676">
    <property type="term" value="F:nucleic acid binding"/>
    <property type="evidence" value="ECO:0007669"/>
    <property type="project" value="InterPro"/>
</dbReference>
<dbReference type="Gene3D" id="3.30.420.10">
    <property type="entry name" value="Ribonuclease H-like superfamily/Ribonuclease H"/>
    <property type="match status" value="1"/>
</dbReference>
<proteinExistence type="predicted"/>
<protein>
    <submittedName>
        <fullName evidence="1">Uncharacterized protein</fullName>
    </submittedName>
</protein>
<sequence>MECLILRNIKDLRKEEGNFTVKRIMERSGLKRSQVLCRTVQHLLRSNGYRWCKFYSADQVHTPRGKIWRKPKEGLAPGCTAKGSHCCSGECLAKFMVAITYCEGVILCEQYDSLNGPYFKDFVEREFVPMFRDANKKWISSCRLDRIGAKLMPIPPHSVDLNPIENIFNMVKRIFAKTR</sequence>
<organism evidence="1 2">
    <name type="scientific">Desmophyllum pertusum</name>
    <dbReference type="NCBI Taxonomy" id="174260"/>
    <lineage>
        <taxon>Eukaryota</taxon>
        <taxon>Metazoa</taxon>
        <taxon>Cnidaria</taxon>
        <taxon>Anthozoa</taxon>
        <taxon>Hexacorallia</taxon>
        <taxon>Scleractinia</taxon>
        <taxon>Caryophylliina</taxon>
        <taxon>Caryophylliidae</taxon>
        <taxon>Desmophyllum</taxon>
    </lineage>
</organism>
<comment type="caution">
    <text evidence="1">The sequence shown here is derived from an EMBL/GenBank/DDBJ whole genome shotgun (WGS) entry which is preliminary data.</text>
</comment>
<evidence type="ECO:0000313" key="1">
    <source>
        <dbReference type="EMBL" id="KAJ7394587.1"/>
    </source>
</evidence>
<reference evidence="1" key="1">
    <citation type="submission" date="2023-01" db="EMBL/GenBank/DDBJ databases">
        <title>Genome assembly of the deep-sea coral Lophelia pertusa.</title>
        <authorList>
            <person name="Herrera S."/>
            <person name="Cordes E."/>
        </authorList>
    </citation>
    <scope>NUCLEOTIDE SEQUENCE</scope>
    <source>
        <strain evidence="1">USNM1676648</strain>
        <tissue evidence="1">Polyp</tissue>
    </source>
</reference>
<evidence type="ECO:0000313" key="2">
    <source>
        <dbReference type="Proteomes" id="UP001163046"/>
    </source>
</evidence>
<dbReference type="InterPro" id="IPR036397">
    <property type="entry name" value="RNaseH_sf"/>
</dbReference>
<dbReference type="EMBL" id="MU825396">
    <property type="protein sequence ID" value="KAJ7394587.1"/>
    <property type="molecule type" value="Genomic_DNA"/>
</dbReference>